<gene>
    <name evidence="4" type="ORF">SAMN05216561_12031</name>
</gene>
<name>A0A1I3PBZ5_9ACTN</name>
<feature type="transmembrane region" description="Helical" evidence="2">
    <location>
        <begin position="24"/>
        <end position="45"/>
    </location>
</feature>
<feature type="region of interest" description="Disordered" evidence="1">
    <location>
        <begin position="65"/>
        <end position="88"/>
    </location>
</feature>
<dbReference type="InterPro" id="IPR025711">
    <property type="entry name" value="PepSY"/>
</dbReference>
<organism evidence="4 5">
    <name type="scientific">Nocardioides psychrotolerans</name>
    <dbReference type="NCBI Taxonomy" id="1005945"/>
    <lineage>
        <taxon>Bacteria</taxon>
        <taxon>Bacillati</taxon>
        <taxon>Actinomycetota</taxon>
        <taxon>Actinomycetes</taxon>
        <taxon>Propionibacteriales</taxon>
        <taxon>Nocardioidaceae</taxon>
        <taxon>Nocardioides</taxon>
    </lineage>
</organism>
<accession>A0A1I3PBZ5</accession>
<keyword evidence="2" id="KW-0812">Transmembrane</keyword>
<dbReference type="STRING" id="1005945.SAMN05216561_12031"/>
<evidence type="ECO:0000313" key="5">
    <source>
        <dbReference type="Proteomes" id="UP000198649"/>
    </source>
</evidence>
<dbReference type="AlphaFoldDB" id="A0A1I3PBZ5"/>
<dbReference type="Proteomes" id="UP000198649">
    <property type="component" value="Unassembled WGS sequence"/>
</dbReference>
<protein>
    <submittedName>
        <fullName evidence="4">Peptidase propeptide and YPEB domain-containing protein</fullName>
    </submittedName>
</protein>
<dbReference type="EMBL" id="FOQG01000020">
    <property type="protein sequence ID" value="SFJ18857.1"/>
    <property type="molecule type" value="Genomic_DNA"/>
</dbReference>
<evidence type="ECO:0000256" key="1">
    <source>
        <dbReference type="SAM" id="MobiDB-lite"/>
    </source>
</evidence>
<evidence type="ECO:0000259" key="3">
    <source>
        <dbReference type="Pfam" id="PF13670"/>
    </source>
</evidence>
<keyword evidence="2" id="KW-0472">Membrane</keyword>
<keyword evidence="5" id="KW-1185">Reference proteome</keyword>
<dbReference type="Pfam" id="PF13670">
    <property type="entry name" value="PepSY_2"/>
    <property type="match status" value="1"/>
</dbReference>
<evidence type="ECO:0000256" key="2">
    <source>
        <dbReference type="SAM" id="Phobius"/>
    </source>
</evidence>
<reference evidence="4 5" key="1">
    <citation type="submission" date="2016-10" db="EMBL/GenBank/DDBJ databases">
        <authorList>
            <person name="de Groot N.N."/>
        </authorList>
    </citation>
    <scope>NUCLEOTIDE SEQUENCE [LARGE SCALE GENOMIC DNA]</scope>
    <source>
        <strain evidence="4 5">CGMCC 1.11156</strain>
    </source>
</reference>
<dbReference type="Gene3D" id="3.30.505.20">
    <property type="match status" value="1"/>
</dbReference>
<proteinExistence type="predicted"/>
<feature type="domain" description="PepSY" evidence="3">
    <location>
        <begin position="31"/>
        <end position="109"/>
    </location>
</feature>
<evidence type="ECO:0000313" key="4">
    <source>
        <dbReference type="EMBL" id="SFJ18857.1"/>
    </source>
</evidence>
<sequence length="124" mass="12783">MALPAPADNVVTMNIRELDKKTKIAMAAGVAVLMTAGIAGTAVAGSADDDATDRPIPAADLQRASDAALVETGGGKVTETEVDDEESKYEVEVTLDDGTQVDVQLDESFAVVGTKTEDAEQGDD</sequence>
<keyword evidence="2" id="KW-1133">Transmembrane helix</keyword>